<evidence type="ECO:0000313" key="3">
    <source>
        <dbReference type="EMBL" id="KAF2598985.1"/>
    </source>
</evidence>
<proteinExistence type="predicted"/>
<feature type="compositionally biased region" description="Basic and acidic residues" evidence="1">
    <location>
        <begin position="117"/>
        <end position="134"/>
    </location>
</feature>
<evidence type="ECO:0000313" key="2">
    <source>
        <dbReference type="EMBL" id="KAF2562369.1"/>
    </source>
</evidence>
<feature type="compositionally biased region" description="Acidic residues" evidence="1">
    <location>
        <begin position="76"/>
        <end position="109"/>
    </location>
</feature>
<reference evidence="2" key="1">
    <citation type="submission" date="2019-12" db="EMBL/GenBank/DDBJ databases">
        <title>Genome sequencing and annotation of Brassica cretica.</title>
        <authorList>
            <person name="Studholme D.J."/>
            <person name="Sarris P.F."/>
        </authorList>
    </citation>
    <scope>NUCLEOTIDE SEQUENCE</scope>
    <source>
        <strain evidence="3">PFS-001/15</strain>
        <strain evidence="2">PFS-102/07</strain>
        <tissue evidence="2">Leaf</tissue>
    </source>
</reference>
<dbReference type="AlphaFoldDB" id="A0A8S9HWD1"/>
<sequence>MSSIDLVWYKLPSEEMKDLKYVFDTTNDDMVEIQTAGKECDEVDVFLEQNREKDADHDDGYEADSGEECLDKPREDDEGEESEDEQPLAEEEDEIQQEADKNDDGEEVVVDAGDGANDERFKSVFEEGAKTTAD</sequence>
<dbReference type="EMBL" id="QGKW02000717">
    <property type="protein sequence ID" value="KAF2598985.1"/>
    <property type="molecule type" value="Genomic_DNA"/>
</dbReference>
<name>A0A8S9HWD1_BRACR</name>
<gene>
    <name evidence="3" type="ORF">F2Q68_00008126</name>
    <name evidence="2" type="ORF">F2Q70_00015037</name>
</gene>
<feature type="region of interest" description="Disordered" evidence="1">
    <location>
        <begin position="49"/>
        <end position="134"/>
    </location>
</feature>
<feature type="compositionally biased region" description="Basic and acidic residues" evidence="1">
    <location>
        <begin position="49"/>
        <end position="60"/>
    </location>
</feature>
<accession>A0A8S9HWD1</accession>
<protein>
    <submittedName>
        <fullName evidence="2">Uncharacterized protein</fullName>
    </submittedName>
</protein>
<evidence type="ECO:0000256" key="1">
    <source>
        <dbReference type="SAM" id="MobiDB-lite"/>
    </source>
</evidence>
<dbReference type="EMBL" id="QGKY02001250">
    <property type="protein sequence ID" value="KAF2562369.1"/>
    <property type="molecule type" value="Genomic_DNA"/>
</dbReference>
<dbReference type="Proteomes" id="UP000712281">
    <property type="component" value="Unassembled WGS sequence"/>
</dbReference>
<comment type="caution">
    <text evidence="2">The sequence shown here is derived from an EMBL/GenBank/DDBJ whole genome shotgun (WGS) entry which is preliminary data.</text>
</comment>
<organism evidence="2">
    <name type="scientific">Brassica cretica</name>
    <name type="common">Mustard</name>
    <dbReference type="NCBI Taxonomy" id="69181"/>
    <lineage>
        <taxon>Eukaryota</taxon>
        <taxon>Viridiplantae</taxon>
        <taxon>Streptophyta</taxon>
        <taxon>Embryophyta</taxon>
        <taxon>Tracheophyta</taxon>
        <taxon>Spermatophyta</taxon>
        <taxon>Magnoliopsida</taxon>
        <taxon>eudicotyledons</taxon>
        <taxon>Gunneridae</taxon>
        <taxon>Pentapetalae</taxon>
        <taxon>rosids</taxon>
        <taxon>malvids</taxon>
        <taxon>Brassicales</taxon>
        <taxon>Brassicaceae</taxon>
        <taxon>Brassiceae</taxon>
        <taxon>Brassica</taxon>
    </lineage>
</organism>